<dbReference type="SUPFAM" id="SSF55681">
    <property type="entry name" value="Class II aaRS and biotin synthetases"/>
    <property type="match status" value="1"/>
</dbReference>
<dbReference type="PROSITE" id="PS01313">
    <property type="entry name" value="LIPB"/>
    <property type="match status" value="1"/>
</dbReference>
<feature type="binding site" evidence="5 8">
    <location>
        <begin position="144"/>
        <end position="146"/>
    </location>
    <ligand>
        <name>substrate</name>
    </ligand>
</feature>
<keyword evidence="3 5" id="KW-0012">Acyltransferase</keyword>
<evidence type="ECO:0000256" key="8">
    <source>
        <dbReference type="PIRSR" id="PIRSR016262-2"/>
    </source>
</evidence>
<keyword evidence="2 5" id="KW-0808">Transferase</keyword>
<dbReference type="PIRSF" id="PIRSF016262">
    <property type="entry name" value="LPLase"/>
    <property type="match status" value="1"/>
</dbReference>
<dbReference type="GO" id="GO:0009249">
    <property type="term" value="P:protein lipoylation"/>
    <property type="evidence" value="ECO:0007669"/>
    <property type="project" value="InterPro"/>
</dbReference>
<reference evidence="11" key="1">
    <citation type="journal article" date="2020" name="mSystems">
        <title>Genome- and Community-Level Interaction Insights into Carbon Utilization and Element Cycling Functions of Hydrothermarchaeota in Hydrothermal Sediment.</title>
        <authorList>
            <person name="Zhou Z."/>
            <person name="Liu Y."/>
            <person name="Xu W."/>
            <person name="Pan J."/>
            <person name="Luo Z.H."/>
            <person name="Li M."/>
        </authorList>
    </citation>
    <scope>NUCLEOTIDE SEQUENCE [LARGE SCALE GENOMIC DNA]</scope>
    <source>
        <strain evidence="11">SpSt-774</strain>
    </source>
</reference>
<comment type="caution">
    <text evidence="11">The sequence shown here is derived from an EMBL/GenBank/DDBJ whole genome shotgun (WGS) entry which is preliminary data.</text>
</comment>
<evidence type="ECO:0000256" key="4">
    <source>
        <dbReference type="ARBA" id="ARBA00024732"/>
    </source>
</evidence>
<dbReference type="AlphaFoldDB" id="A0A7C4TDR1"/>
<comment type="subcellular location">
    <subcellularLocation>
        <location evidence="5">Cytoplasm</location>
    </subcellularLocation>
</comment>
<dbReference type="NCBIfam" id="NF010925">
    <property type="entry name" value="PRK14345.1"/>
    <property type="match status" value="1"/>
</dbReference>
<dbReference type="EMBL" id="DTGZ01000182">
    <property type="protein sequence ID" value="HGV98546.1"/>
    <property type="molecule type" value="Genomic_DNA"/>
</dbReference>
<name>A0A7C4TDR1_UNCW3</name>
<evidence type="ECO:0000259" key="10">
    <source>
        <dbReference type="PROSITE" id="PS51733"/>
    </source>
</evidence>
<dbReference type="GO" id="GO:0005737">
    <property type="term" value="C:cytoplasm"/>
    <property type="evidence" value="ECO:0007669"/>
    <property type="project" value="UniProtKB-SubCell"/>
</dbReference>
<dbReference type="InterPro" id="IPR000544">
    <property type="entry name" value="Octanoyltransferase"/>
</dbReference>
<dbReference type="PANTHER" id="PTHR10993">
    <property type="entry name" value="OCTANOYLTRANSFERASE"/>
    <property type="match status" value="1"/>
</dbReference>
<comment type="catalytic activity">
    <reaction evidence="5 6">
        <text>octanoyl-[ACP] + L-lysyl-[protein] = N(6)-octanoyl-L-lysyl-[protein] + holo-[ACP] + H(+)</text>
        <dbReference type="Rhea" id="RHEA:17665"/>
        <dbReference type="Rhea" id="RHEA-COMP:9636"/>
        <dbReference type="Rhea" id="RHEA-COMP:9685"/>
        <dbReference type="Rhea" id="RHEA-COMP:9752"/>
        <dbReference type="Rhea" id="RHEA-COMP:9928"/>
        <dbReference type="ChEBI" id="CHEBI:15378"/>
        <dbReference type="ChEBI" id="CHEBI:29969"/>
        <dbReference type="ChEBI" id="CHEBI:64479"/>
        <dbReference type="ChEBI" id="CHEBI:78463"/>
        <dbReference type="ChEBI" id="CHEBI:78809"/>
        <dbReference type="EC" id="2.3.1.181"/>
    </reaction>
</comment>
<dbReference type="PROSITE" id="PS51733">
    <property type="entry name" value="BPL_LPL_CATALYTIC"/>
    <property type="match status" value="1"/>
</dbReference>
<evidence type="ECO:0000256" key="5">
    <source>
        <dbReference type="HAMAP-Rule" id="MF_00013"/>
    </source>
</evidence>
<evidence type="ECO:0000313" key="11">
    <source>
        <dbReference type="EMBL" id="HGV98546.1"/>
    </source>
</evidence>
<sequence>MNSILKVLDFGNKDYKEVWDIQKVLHKRRVNGEIPDTLILVEHNPVITMGKSGKEENIRVPMELLKEKGIDFYNIERGGDVTFHGPGQLVGYPIFNIKMGLVGIKPFIEKIEEAIIATLSDFNIKGRKREKMIGVWVDDEKICSIGIAVKEWVSFHGFALNVNTDLRYFDLINPCGFINIKMTSMHKILNQLVAMAAVKESVVKNFCKIFLKKVDIGLFNDIIRIGRKR</sequence>
<feature type="active site" description="Acyl-thioester intermediate" evidence="5 7">
    <location>
        <position position="175"/>
    </location>
</feature>
<dbReference type="PANTHER" id="PTHR10993:SF7">
    <property type="entry name" value="LIPOYLTRANSFERASE 2, MITOCHONDRIAL-RELATED"/>
    <property type="match status" value="1"/>
</dbReference>
<evidence type="ECO:0000256" key="2">
    <source>
        <dbReference type="ARBA" id="ARBA00022679"/>
    </source>
</evidence>
<feature type="binding site" evidence="5 8">
    <location>
        <begin position="77"/>
        <end position="84"/>
    </location>
    <ligand>
        <name>substrate</name>
    </ligand>
</feature>
<evidence type="ECO:0000256" key="6">
    <source>
        <dbReference type="PIRNR" id="PIRNR016262"/>
    </source>
</evidence>
<dbReference type="InterPro" id="IPR004143">
    <property type="entry name" value="BPL_LPL_catalytic"/>
</dbReference>
<dbReference type="Pfam" id="PF21948">
    <property type="entry name" value="LplA-B_cat"/>
    <property type="match status" value="1"/>
</dbReference>
<dbReference type="NCBIfam" id="TIGR00214">
    <property type="entry name" value="lipB"/>
    <property type="match status" value="1"/>
</dbReference>
<keyword evidence="5" id="KW-0963">Cytoplasm</keyword>
<feature type="site" description="Lowers pKa of active site Cys" evidence="5 9">
    <location>
        <position position="141"/>
    </location>
</feature>
<dbReference type="EC" id="2.3.1.181" evidence="5 6"/>
<dbReference type="GO" id="GO:0033819">
    <property type="term" value="F:lipoyl(octanoyl) transferase activity"/>
    <property type="evidence" value="ECO:0007669"/>
    <property type="project" value="UniProtKB-EC"/>
</dbReference>
<evidence type="ECO:0000256" key="1">
    <source>
        <dbReference type="ARBA" id="ARBA00004821"/>
    </source>
</evidence>
<dbReference type="CDD" id="cd16444">
    <property type="entry name" value="LipB"/>
    <property type="match status" value="1"/>
</dbReference>
<dbReference type="InterPro" id="IPR045864">
    <property type="entry name" value="aa-tRNA-synth_II/BPL/LPL"/>
</dbReference>
<accession>A0A7C4TDR1</accession>
<comment type="pathway">
    <text evidence="1 5 6">Protein modification; protein lipoylation via endogenous pathway; protein N(6)-(lipoyl)lysine from octanoyl-[acyl-carrier-protein]: step 1/2.</text>
</comment>
<evidence type="ECO:0000256" key="9">
    <source>
        <dbReference type="PIRSR" id="PIRSR016262-3"/>
    </source>
</evidence>
<comment type="similarity">
    <text evidence="5 6">Belongs to the LipB family.</text>
</comment>
<evidence type="ECO:0000256" key="7">
    <source>
        <dbReference type="PIRSR" id="PIRSR016262-1"/>
    </source>
</evidence>
<dbReference type="UniPathway" id="UPA00538">
    <property type="reaction ID" value="UER00592"/>
</dbReference>
<gene>
    <name evidence="5 11" type="primary">lipB</name>
    <name evidence="11" type="ORF">ENV60_09685</name>
</gene>
<dbReference type="InterPro" id="IPR020605">
    <property type="entry name" value="Octanoyltransferase_CS"/>
</dbReference>
<comment type="miscellaneous">
    <text evidence="5">In the reaction, the free carboxyl group of octanoic acid is attached via an amide linkage to the epsilon-amino group of a specific lysine residue of lipoyl domains of lipoate-dependent enzymes.</text>
</comment>
<protein>
    <recommendedName>
        <fullName evidence="5 6">Octanoyltransferase</fullName>
        <ecNumber evidence="5 6">2.3.1.181</ecNumber>
    </recommendedName>
    <alternativeName>
        <fullName evidence="5">Lipoate-protein ligase B</fullName>
    </alternativeName>
    <alternativeName>
        <fullName evidence="5">Lipoyl/octanoyl transferase</fullName>
    </alternativeName>
    <alternativeName>
        <fullName evidence="5">Octanoyl-[acyl-carrier-protein]-protein N-octanoyltransferase</fullName>
    </alternativeName>
</protein>
<comment type="function">
    <text evidence="4 5 6">Catalyzes the transfer of endogenously produced octanoic acid from octanoyl-acyl-carrier-protein onto the lipoyl domains of lipoate-dependent enzymes. Lipoyl-ACP can also act as a substrate although octanoyl-ACP is likely to be the physiological substrate.</text>
</comment>
<proteinExistence type="inferred from homology"/>
<evidence type="ECO:0000256" key="3">
    <source>
        <dbReference type="ARBA" id="ARBA00023315"/>
    </source>
</evidence>
<organism evidence="11">
    <name type="scientific">candidate division WOR-3 bacterium</name>
    <dbReference type="NCBI Taxonomy" id="2052148"/>
    <lineage>
        <taxon>Bacteria</taxon>
        <taxon>Bacteria division WOR-3</taxon>
    </lineage>
</organism>
<dbReference type="HAMAP" id="MF_00013">
    <property type="entry name" value="LipB"/>
    <property type="match status" value="1"/>
</dbReference>
<dbReference type="Gene3D" id="3.30.930.10">
    <property type="entry name" value="Bira Bifunctional Protein, Domain 2"/>
    <property type="match status" value="1"/>
</dbReference>
<feature type="binding site" evidence="5 8">
    <location>
        <begin position="157"/>
        <end position="159"/>
    </location>
    <ligand>
        <name>substrate</name>
    </ligand>
</feature>
<feature type="domain" description="BPL/LPL catalytic" evidence="10">
    <location>
        <begin position="32"/>
        <end position="214"/>
    </location>
</feature>